<feature type="transmembrane region" description="Helical" evidence="1">
    <location>
        <begin position="100"/>
        <end position="118"/>
    </location>
</feature>
<evidence type="ECO:0000256" key="1">
    <source>
        <dbReference type="SAM" id="Phobius"/>
    </source>
</evidence>
<feature type="transmembrane region" description="Helical" evidence="1">
    <location>
        <begin position="61"/>
        <end position="79"/>
    </location>
</feature>
<keyword evidence="1" id="KW-0812">Transmembrane</keyword>
<feature type="transmembrane region" description="Helical" evidence="1">
    <location>
        <begin position="138"/>
        <end position="161"/>
    </location>
</feature>
<proteinExistence type="predicted"/>
<feature type="transmembrane region" description="Helical" evidence="1">
    <location>
        <begin position="173"/>
        <end position="196"/>
    </location>
</feature>
<keyword evidence="1" id="KW-1133">Transmembrane helix</keyword>
<dbReference type="EMBL" id="DQ139261">
    <property type="protein sequence ID" value="ABA55876.1"/>
    <property type="molecule type" value="Genomic_DNA"/>
</dbReference>
<name>Q2F9Z5_9VIBR</name>
<organism evidence="2">
    <name type="scientific">Vibrio sp. DAT722</name>
    <dbReference type="NCBI Taxonomy" id="344879"/>
    <lineage>
        <taxon>Bacteria</taxon>
        <taxon>Pseudomonadati</taxon>
        <taxon>Pseudomonadota</taxon>
        <taxon>Gammaproteobacteria</taxon>
        <taxon>Vibrionales</taxon>
        <taxon>Vibrionaceae</taxon>
        <taxon>Vibrio</taxon>
    </lineage>
</organism>
<accession>Q2F9Z5</accession>
<keyword evidence="1" id="KW-0472">Membrane</keyword>
<reference evidence="2" key="1">
    <citation type="journal article" date="2006" name="BMC Evol. Biol.">
        <title>Recovery and evolutionary analysis of complete integron gene cassette arrays from Vibrio.</title>
        <authorList>
            <person name="Boucher Y."/>
            <person name="Nesbo C.L."/>
            <person name="Joss M.J."/>
            <person name="Robinson A."/>
            <person name="Mabbutt B.C."/>
            <person name="Gillings M.R."/>
            <person name="Doolittle W.F."/>
            <person name="Stokes H.W."/>
        </authorList>
    </citation>
    <scope>NUCLEOTIDE SEQUENCE</scope>
    <source>
        <strain evidence="2">DAT722</strain>
    </source>
</reference>
<sequence>MVHIVLAFFFYLIIYAHVQNVRSKKIVLDSDDKERIQAFHLLVCYLYSTITIKLLGVDKGLYSLIYASIFNIIALEYYWSKYNHLVDELKKSLTYSSVKYFFPLLVIAFCAYSSSMILEEITKVPASTMANHVSLYSFGLFLLISLIAILFIVEIAIPIIMLKDVTMNRGKKYMTESIMIVLVMAMAPTIIIIKIIQGNLFNSNFVSSMLYDSYHSNEDLTCPKVPVDSRFHWISTDEVSTVIYDKKTDRYTFSKDEC</sequence>
<evidence type="ECO:0000313" key="2">
    <source>
        <dbReference type="EMBL" id="ABA55876.1"/>
    </source>
</evidence>
<protein>
    <submittedName>
        <fullName evidence="2">Uncharacterized protein</fullName>
    </submittedName>
</protein>
<dbReference type="AlphaFoldDB" id="Q2F9Z5"/>